<dbReference type="SUPFAM" id="SSF46689">
    <property type="entry name" value="Homeodomain-like"/>
    <property type="match status" value="1"/>
</dbReference>
<dbReference type="PROSITE" id="PS50977">
    <property type="entry name" value="HTH_TETR_2"/>
    <property type="match status" value="1"/>
</dbReference>
<keyword evidence="5" id="KW-1185">Reference proteome</keyword>
<evidence type="ECO:0000313" key="5">
    <source>
        <dbReference type="Proteomes" id="UP000657177"/>
    </source>
</evidence>
<dbReference type="SUPFAM" id="SSF48498">
    <property type="entry name" value="Tetracyclin repressor-like, C-terminal domain"/>
    <property type="match status" value="1"/>
</dbReference>
<keyword evidence="1 2" id="KW-0238">DNA-binding</keyword>
<dbReference type="InterPro" id="IPR001647">
    <property type="entry name" value="HTH_TetR"/>
</dbReference>
<dbReference type="InterPro" id="IPR009057">
    <property type="entry name" value="Homeodomain-like_sf"/>
</dbReference>
<dbReference type="PRINTS" id="PR00455">
    <property type="entry name" value="HTHTETR"/>
</dbReference>
<evidence type="ECO:0000259" key="3">
    <source>
        <dbReference type="PROSITE" id="PS50977"/>
    </source>
</evidence>
<dbReference type="PANTHER" id="PTHR43479:SF11">
    <property type="entry name" value="ACREF_ENVCD OPERON REPRESSOR-RELATED"/>
    <property type="match status" value="1"/>
</dbReference>
<dbReference type="GO" id="GO:0003677">
    <property type="term" value="F:DNA binding"/>
    <property type="evidence" value="ECO:0007669"/>
    <property type="project" value="UniProtKB-UniRule"/>
</dbReference>
<reference evidence="4" key="1">
    <citation type="submission" date="2020-06" db="EMBL/GenBank/DDBJ databases">
        <title>Novel chitinolytic bacterium.</title>
        <authorList>
            <person name="Ungkulpasvich U."/>
            <person name="Kosugi A."/>
            <person name="Uke A."/>
        </authorList>
    </citation>
    <scope>NUCLEOTIDE SEQUENCE</scope>
    <source>
        <strain evidence="4">UUS1-1</strain>
    </source>
</reference>
<dbReference type="InterPro" id="IPR036271">
    <property type="entry name" value="Tet_transcr_reg_TetR-rel_C_sf"/>
</dbReference>
<evidence type="ECO:0000256" key="1">
    <source>
        <dbReference type="ARBA" id="ARBA00023125"/>
    </source>
</evidence>
<sequence>MPKDTFFNLPKEKQERIIEAAIDEFATHPFHQARVTVIAEQAGIAVGSFYQYFEDKKDLYKYLMGLLVEKKLSYINSDMVKNKDKYDFFQLLREVYLSGFRFAKENPRLLPIGLMLANDKELYREIFGEYEDQSAEFFQQLLEYGQVQGAIDPAINPKIMGKMLTGMLYSLTDFIMEDGKFDLDDMKIIDQMLYFIENGLRKK</sequence>
<gene>
    <name evidence="4" type="ORF">G5B42_05165</name>
</gene>
<dbReference type="InterPro" id="IPR050624">
    <property type="entry name" value="HTH-type_Tx_Regulator"/>
</dbReference>
<proteinExistence type="predicted"/>
<organism evidence="4 5">
    <name type="scientific">Capillibacterium thermochitinicola</name>
    <dbReference type="NCBI Taxonomy" id="2699427"/>
    <lineage>
        <taxon>Bacteria</taxon>
        <taxon>Bacillati</taxon>
        <taxon>Bacillota</taxon>
        <taxon>Capillibacterium</taxon>
    </lineage>
</organism>
<feature type="DNA-binding region" description="H-T-H motif" evidence="2">
    <location>
        <begin position="34"/>
        <end position="53"/>
    </location>
</feature>
<protein>
    <submittedName>
        <fullName evidence="4">TetR/AcrR family transcriptional regulator</fullName>
    </submittedName>
</protein>
<dbReference type="Gene3D" id="1.10.357.10">
    <property type="entry name" value="Tetracycline Repressor, domain 2"/>
    <property type="match status" value="1"/>
</dbReference>
<name>A0A8J6LS32_9FIRM</name>
<evidence type="ECO:0000313" key="4">
    <source>
        <dbReference type="EMBL" id="MBA2132932.1"/>
    </source>
</evidence>
<dbReference type="AlphaFoldDB" id="A0A8J6LS32"/>
<accession>A0A8J6LS32</accession>
<dbReference type="EMBL" id="JAAKDE010000010">
    <property type="protein sequence ID" value="MBA2132932.1"/>
    <property type="molecule type" value="Genomic_DNA"/>
</dbReference>
<feature type="domain" description="HTH tetR-type" evidence="3">
    <location>
        <begin position="11"/>
        <end position="71"/>
    </location>
</feature>
<dbReference type="PANTHER" id="PTHR43479">
    <property type="entry name" value="ACREF/ENVCD OPERON REPRESSOR-RELATED"/>
    <property type="match status" value="1"/>
</dbReference>
<evidence type="ECO:0000256" key="2">
    <source>
        <dbReference type="PROSITE-ProRule" id="PRU00335"/>
    </source>
</evidence>
<dbReference type="RefSeq" id="WP_181339389.1">
    <property type="nucleotide sequence ID" value="NZ_JAAKDE010000010.1"/>
</dbReference>
<comment type="caution">
    <text evidence="4">The sequence shown here is derived from an EMBL/GenBank/DDBJ whole genome shotgun (WGS) entry which is preliminary data.</text>
</comment>
<dbReference type="Proteomes" id="UP000657177">
    <property type="component" value="Unassembled WGS sequence"/>
</dbReference>
<dbReference type="Pfam" id="PF00440">
    <property type="entry name" value="TetR_N"/>
    <property type="match status" value="1"/>
</dbReference>